<evidence type="ECO:0000313" key="1">
    <source>
        <dbReference type="EMBL" id="GEL47789.1"/>
    </source>
</evidence>
<name>A0A511FEW1_9CELL</name>
<dbReference type="Proteomes" id="UP000564629">
    <property type="component" value="Unassembled WGS sequence"/>
</dbReference>
<protein>
    <submittedName>
        <fullName evidence="2">Cation transporter-like permease</fullName>
    </submittedName>
</protein>
<dbReference type="EMBL" id="BJVQ01000048">
    <property type="protein sequence ID" value="GEL47789.1"/>
    <property type="molecule type" value="Genomic_DNA"/>
</dbReference>
<dbReference type="Proteomes" id="UP000321723">
    <property type="component" value="Unassembled WGS sequence"/>
</dbReference>
<proteinExistence type="predicted"/>
<comment type="caution">
    <text evidence="1">The sequence shown here is derived from an EMBL/GenBank/DDBJ whole genome shotgun (WGS) entry which is preliminary data.</text>
</comment>
<reference evidence="1 3" key="1">
    <citation type="submission" date="2019-07" db="EMBL/GenBank/DDBJ databases">
        <title>Whole genome shotgun sequence of Cellulomonas hominis NBRC 16055.</title>
        <authorList>
            <person name="Hosoyama A."/>
            <person name="Uohara A."/>
            <person name="Ohji S."/>
            <person name="Ichikawa N."/>
        </authorList>
    </citation>
    <scope>NUCLEOTIDE SEQUENCE [LARGE SCALE GENOMIC DNA]</scope>
    <source>
        <strain evidence="1 3">NBRC 16055</strain>
    </source>
</reference>
<evidence type="ECO:0000313" key="4">
    <source>
        <dbReference type="Proteomes" id="UP000564629"/>
    </source>
</evidence>
<gene>
    <name evidence="1" type="ORF">CHO01_29050</name>
    <name evidence="2" type="ORF">HNR08_003482</name>
</gene>
<dbReference type="AlphaFoldDB" id="A0A511FEW1"/>
<organism evidence="1 3">
    <name type="scientific">Cellulomonas hominis</name>
    <dbReference type="NCBI Taxonomy" id="156981"/>
    <lineage>
        <taxon>Bacteria</taxon>
        <taxon>Bacillati</taxon>
        <taxon>Actinomycetota</taxon>
        <taxon>Actinomycetes</taxon>
        <taxon>Micrococcales</taxon>
        <taxon>Cellulomonadaceae</taxon>
        <taxon>Cellulomonas</taxon>
    </lineage>
</organism>
<accession>A0A511FEW1</accession>
<reference evidence="2 4" key="2">
    <citation type="submission" date="2020-08" db="EMBL/GenBank/DDBJ databases">
        <title>Sequencing the genomes of 1000 actinobacteria strains.</title>
        <authorList>
            <person name="Klenk H.-P."/>
        </authorList>
    </citation>
    <scope>NUCLEOTIDE SEQUENCE [LARGE SCALE GENOMIC DNA]</scope>
    <source>
        <strain evidence="2 4">DSM 9581</strain>
    </source>
</reference>
<keyword evidence="3" id="KW-1185">Reference proteome</keyword>
<evidence type="ECO:0000313" key="3">
    <source>
        <dbReference type="Proteomes" id="UP000321723"/>
    </source>
</evidence>
<dbReference type="RefSeq" id="WP_146839203.1">
    <property type="nucleotide sequence ID" value="NZ_BJVQ01000048.1"/>
</dbReference>
<evidence type="ECO:0000313" key="2">
    <source>
        <dbReference type="EMBL" id="MBB5474746.1"/>
    </source>
</evidence>
<dbReference type="EMBL" id="JACHDN010000001">
    <property type="protein sequence ID" value="MBB5474746.1"/>
    <property type="molecule type" value="Genomic_DNA"/>
</dbReference>
<sequence length="187" mass="19675">MSNADGHEMSNCSVELTFNADGLDLRIDPDDGRGPFIATIARTDLLRALSPVTLEVAAAARTAEAERIAEVLHAGRFDVERGLRDVADSFLAGMRTAEQIACTGAHPGSLHAEASRAAAARAALTDFPVAGAADLERLNRSVRTAMAQVAALADRTGKRPSGWNEAISEVSLLLAETVVLMPEIDGL</sequence>